<organism evidence="2 3">
    <name type="scientific">Salicibibacter cibarius</name>
    <dbReference type="NCBI Taxonomy" id="2743000"/>
    <lineage>
        <taxon>Bacteria</taxon>
        <taxon>Bacillati</taxon>
        <taxon>Bacillota</taxon>
        <taxon>Bacilli</taxon>
        <taxon>Bacillales</taxon>
        <taxon>Bacillaceae</taxon>
        <taxon>Salicibibacter</taxon>
    </lineage>
</organism>
<sequence length="158" mass="18331">MELIQTYRRKKKTDHFLVSILFTIVFFVYMYLFIYLPFTIVVPALGVLFIVWAMIEGRGERAVLERLLPFFRGLLDAERSLAPKTFASYRLSFRISLRVVGVILILVGIFEHFAIIDVEPDVFPFTALFPIALIVVNVNIYTRHKRMEAGDEDKIRGV</sequence>
<reference evidence="2 3" key="1">
    <citation type="submission" date="2020-06" db="EMBL/GenBank/DDBJ databases">
        <title>Genomic analysis of Salicibibacter sp. NKC5-3.</title>
        <authorList>
            <person name="Oh Y.J."/>
        </authorList>
    </citation>
    <scope>NUCLEOTIDE SEQUENCE [LARGE SCALE GENOMIC DNA]</scope>
    <source>
        <strain evidence="2 3">NKC5-3</strain>
    </source>
</reference>
<evidence type="ECO:0000313" key="2">
    <source>
        <dbReference type="EMBL" id="QQK75520.1"/>
    </source>
</evidence>
<keyword evidence="1" id="KW-0472">Membrane</keyword>
<accession>A0A7T6Z215</accession>
<dbReference type="AlphaFoldDB" id="A0A7T6Z215"/>
<feature type="transmembrane region" description="Helical" evidence="1">
    <location>
        <begin position="95"/>
        <end position="116"/>
    </location>
</feature>
<feature type="transmembrane region" description="Helical" evidence="1">
    <location>
        <begin position="122"/>
        <end position="141"/>
    </location>
</feature>
<proteinExistence type="predicted"/>
<feature type="transmembrane region" description="Helical" evidence="1">
    <location>
        <begin position="16"/>
        <end position="34"/>
    </location>
</feature>
<feature type="transmembrane region" description="Helical" evidence="1">
    <location>
        <begin position="40"/>
        <end position="57"/>
    </location>
</feature>
<dbReference type="Proteomes" id="UP000595823">
    <property type="component" value="Chromosome"/>
</dbReference>
<protein>
    <submittedName>
        <fullName evidence="2">Uncharacterized protein</fullName>
    </submittedName>
</protein>
<evidence type="ECO:0000256" key="1">
    <source>
        <dbReference type="SAM" id="Phobius"/>
    </source>
</evidence>
<dbReference type="RefSeq" id="WP_200128156.1">
    <property type="nucleotide sequence ID" value="NZ_CP054705.1"/>
</dbReference>
<name>A0A7T6Z215_9BACI</name>
<dbReference type="EMBL" id="CP054705">
    <property type="protein sequence ID" value="QQK75520.1"/>
    <property type="molecule type" value="Genomic_DNA"/>
</dbReference>
<gene>
    <name evidence="2" type="ORF">HUG15_07955</name>
</gene>
<keyword evidence="1" id="KW-0812">Transmembrane</keyword>
<keyword evidence="3" id="KW-1185">Reference proteome</keyword>
<keyword evidence="1" id="KW-1133">Transmembrane helix</keyword>
<evidence type="ECO:0000313" key="3">
    <source>
        <dbReference type="Proteomes" id="UP000595823"/>
    </source>
</evidence>
<dbReference type="KEGG" id="scia:HUG15_07955"/>